<protein>
    <submittedName>
        <fullName evidence="1">Uncharacterized protein</fullName>
    </submittedName>
</protein>
<evidence type="ECO:0000313" key="1">
    <source>
        <dbReference type="EMBL" id="KAA0200634.1"/>
    </source>
</evidence>
<dbReference type="OrthoDB" id="10557104at2759"/>
<gene>
    <name evidence="1" type="ORF">FBUS_00289</name>
</gene>
<keyword evidence="2" id="KW-1185">Reference proteome</keyword>
<dbReference type="AlphaFoldDB" id="A0A8E0S3X8"/>
<comment type="caution">
    <text evidence="1">The sequence shown here is derived from an EMBL/GenBank/DDBJ whole genome shotgun (WGS) entry which is preliminary data.</text>
</comment>
<evidence type="ECO:0000313" key="2">
    <source>
        <dbReference type="Proteomes" id="UP000728185"/>
    </source>
</evidence>
<reference evidence="1" key="1">
    <citation type="submission" date="2019-05" db="EMBL/GenBank/DDBJ databases">
        <title>Annotation for the trematode Fasciolopsis buski.</title>
        <authorList>
            <person name="Choi Y.-J."/>
        </authorList>
    </citation>
    <scope>NUCLEOTIDE SEQUENCE</scope>
    <source>
        <strain evidence="1">HT</strain>
        <tissue evidence="1">Whole worm</tissue>
    </source>
</reference>
<organism evidence="1 2">
    <name type="scientific">Fasciolopsis buskii</name>
    <dbReference type="NCBI Taxonomy" id="27845"/>
    <lineage>
        <taxon>Eukaryota</taxon>
        <taxon>Metazoa</taxon>
        <taxon>Spiralia</taxon>
        <taxon>Lophotrochozoa</taxon>
        <taxon>Platyhelminthes</taxon>
        <taxon>Trematoda</taxon>
        <taxon>Digenea</taxon>
        <taxon>Plagiorchiida</taxon>
        <taxon>Echinostomata</taxon>
        <taxon>Echinostomatoidea</taxon>
        <taxon>Fasciolidae</taxon>
        <taxon>Fasciolopsis</taxon>
    </lineage>
</organism>
<dbReference type="EMBL" id="LUCM01000380">
    <property type="protein sequence ID" value="KAA0200634.1"/>
    <property type="molecule type" value="Genomic_DNA"/>
</dbReference>
<sequence length="146" mass="16050">MNIIITGSDELLRSSVSIISANLSPVFDQDSLKLHAFFNGITRFRRIGAKAEATLSFVIDMNSLILDEPEMVDLIVGGVKQIAPTLEKILLSQDPSTQITTDSKTDTGFVSRFYFCCIIVPLCGIRPKNLGKTVIAMRSLYLFASC</sequence>
<dbReference type="Proteomes" id="UP000728185">
    <property type="component" value="Unassembled WGS sequence"/>
</dbReference>
<name>A0A8E0S3X8_9TREM</name>
<proteinExistence type="predicted"/>
<accession>A0A8E0S3X8</accession>